<keyword evidence="2" id="KW-0934">Plastid</keyword>
<evidence type="ECO:0000256" key="1">
    <source>
        <dbReference type="SAM" id="Phobius"/>
    </source>
</evidence>
<keyword evidence="2" id="KW-0933">Apicoplast</keyword>
<accession>A0AAD9LDA8</accession>
<name>A0AAD9LDA8_BABDI</name>
<keyword evidence="3" id="KW-1185">Reference proteome</keyword>
<reference evidence="2" key="2">
    <citation type="submission" date="2021-05" db="EMBL/GenBank/DDBJ databases">
        <authorList>
            <person name="Pain A."/>
        </authorList>
    </citation>
    <scope>NUCLEOTIDE SEQUENCE</scope>
    <source>
        <strain evidence="2">1802A</strain>
    </source>
</reference>
<feature type="transmembrane region" description="Helical" evidence="1">
    <location>
        <begin position="164"/>
        <end position="184"/>
    </location>
</feature>
<feature type="transmembrane region" description="Helical" evidence="1">
    <location>
        <begin position="127"/>
        <end position="152"/>
    </location>
</feature>
<proteinExistence type="predicted"/>
<comment type="caution">
    <text evidence="2">The sequence shown here is derived from an EMBL/GenBank/DDBJ whole genome shotgun (WGS) entry which is preliminary data.</text>
</comment>
<keyword evidence="2" id="KW-0240">DNA-directed RNA polymerase</keyword>
<sequence length="308" mass="37088">MCNNIKYYLLEKKLNYNIINKNKYNFNTLKQIYKNFYLIKLYVYLSKYLISIYTNKNNKLILIDKLFEGKYQITNKYINIYKNISIIKFKKIINNYFNYIFLFISININKIFILNNYLTNLNIYNKSLIICPLIFNDIFNINNYIYYIYIFIYLKTFNSYKSSLIALFYYFIGLFLSLFSLYLYNNIKILYSNLIIISKNLSNFITIINYYQFPITVNFILSLKLITLINNSLYLSNLLCYNYKPFLMGITNYTNINTGILSKLSFQNTLKILQTIILKDKFEWNIDTKSSLIISNFISTGSGWYRYF</sequence>
<dbReference type="EMBL" id="JAHBMH010000031">
    <property type="protein sequence ID" value="KAK1932136.1"/>
    <property type="molecule type" value="Genomic_DNA"/>
</dbReference>
<dbReference type="AlphaFoldDB" id="A0AAD9LDA8"/>
<evidence type="ECO:0000313" key="2">
    <source>
        <dbReference type="EMBL" id="KAK1932136.1"/>
    </source>
</evidence>
<evidence type="ECO:0000313" key="3">
    <source>
        <dbReference type="Proteomes" id="UP001195914"/>
    </source>
</evidence>
<dbReference type="SUPFAM" id="SSF64484">
    <property type="entry name" value="beta and beta-prime subunits of DNA dependent RNA-polymerase"/>
    <property type="match status" value="1"/>
</dbReference>
<feature type="transmembrane region" description="Helical" evidence="1">
    <location>
        <begin position="204"/>
        <end position="226"/>
    </location>
</feature>
<protein>
    <submittedName>
        <fullName evidence="2">DNA-directed RNA polymerase subunit beta</fullName>
    </submittedName>
</protein>
<organism evidence="2 3">
    <name type="scientific">Babesia divergens</name>
    <dbReference type="NCBI Taxonomy" id="32595"/>
    <lineage>
        <taxon>Eukaryota</taxon>
        <taxon>Sar</taxon>
        <taxon>Alveolata</taxon>
        <taxon>Apicomplexa</taxon>
        <taxon>Aconoidasida</taxon>
        <taxon>Piroplasmida</taxon>
        <taxon>Babesiidae</taxon>
        <taxon>Babesia</taxon>
    </lineage>
</organism>
<keyword evidence="1" id="KW-0812">Transmembrane</keyword>
<geneLocation type="apicoplast" evidence="2"/>
<dbReference type="Proteomes" id="UP001195914">
    <property type="component" value="Unassembled WGS sequence"/>
</dbReference>
<feature type="transmembrane region" description="Helical" evidence="1">
    <location>
        <begin position="96"/>
        <end position="115"/>
    </location>
</feature>
<keyword evidence="1" id="KW-1133">Transmembrane helix</keyword>
<keyword evidence="1" id="KW-0472">Membrane</keyword>
<dbReference type="GO" id="GO:0000428">
    <property type="term" value="C:DNA-directed RNA polymerase complex"/>
    <property type="evidence" value="ECO:0007669"/>
    <property type="project" value="UniProtKB-KW"/>
</dbReference>
<keyword evidence="2" id="KW-0804">Transcription</keyword>
<reference evidence="2" key="1">
    <citation type="journal article" date="2014" name="Nucleic Acids Res.">
        <title>The evolutionary dynamics of variant antigen genes in Babesia reveal a history of genomic innovation underlying host-parasite interaction.</title>
        <authorList>
            <person name="Jackson A.P."/>
            <person name="Otto T.D."/>
            <person name="Darby A."/>
            <person name="Ramaprasad A."/>
            <person name="Xia D."/>
            <person name="Echaide I.E."/>
            <person name="Farber M."/>
            <person name="Gahlot S."/>
            <person name="Gamble J."/>
            <person name="Gupta D."/>
            <person name="Gupta Y."/>
            <person name="Jackson L."/>
            <person name="Malandrin L."/>
            <person name="Malas T.B."/>
            <person name="Moussa E."/>
            <person name="Nair M."/>
            <person name="Reid A.J."/>
            <person name="Sanders M."/>
            <person name="Sharma J."/>
            <person name="Tracey A."/>
            <person name="Quail M.A."/>
            <person name="Weir W."/>
            <person name="Wastling J.M."/>
            <person name="Hall N."/>
            <person name="Willadsen P."/>
            <person name="Lingelbach K."/>
            <person name="Shiels B."/>
            <person name="Tait A."/>
            <person name="Berriman M."/>
            <person name="Allred D.R."/>
            <person name="Pain A."/>
        </authorList>
    </citation>
    <scope>NUCLEOTIDE SEQUENCE</scope>
    <source>
        <strain evidence="2">1802A</strain>
    </source>
</reference>
<gene>
    <name evidence="2" type="ORF">X943_003269</name>
</gene>